<feature type="domain" description="PAS" evidence="3">
    <location>
        <begin position="417"/>
        <end position="470"/>
    </location>
</feature>
<dbReference type="Pfam" id="PF13426">
    <property type="entry name" value="PAS_9"/>
    <property type="match status" value="1"/>
</dbReference>
<accession>A0ABS2U678</accession>
<dbReference type="Pfam" id="PF07695">
    <property type="entry name" value="7TMR-DISM_7TM"/>
    <property type="match status" value="1"/>
</dbReference>
<dbReference type="Pfam" id="PF07228">
    <property type="entry name" value="SpoIIE"/>
    <property type="match status" value="1"/>
</dbReference>
<dbReference type="PANTHER" id="PTHR43156">
    <property type="entry name" value="STAGE II SPORULATION PROTEIN E-RELATED"/>
    <property type="match status" value="1"/>
</dbReference>
<dbReference type="InterPro" id="IPR011623">
    <property type="entry name" value="7TMR_DISM_rcpt_extracell_dom1"/>
</dbReference>
<gene>
    <name evidence="4" type="ORF">JWG45_01795</name>
</gene>
<dbReference type="Gene3D" id="3.60.40.10">
    <property type="entry name" value="PPM-type phosphatase domain"/>
    <property type="match status" value="1"/>
</dbReference>
<feature type="transmembrane region" description="Helical" evidence="2">
    <location>
        <begin position="296"/>
        <end position="315"/>
    </location>
</feature>
<protein>
    <submittedName>
        <fullName evidence="4">SpoIIE family protein phosphatase</fullName>
    </submittedName>
</protein>
<dbReference type="InterPro" id="IPR036457">
    <property type="entry name" value="PPM-type-like_dom_sf"/>
</dbReference>
<dbReference type="PANTHER" id="PTHR43156:SF2">
    <property type="entry name" value="STAGE II SPORULATION PROTEIN E"/>
    <property type="match status" value="1"/>
</dbReference>
<feature type="transmembrane region" description="Helical" evidence="2">
    <location>
        <begin position="232"/>
        <end position="249"/>
    </location>
</feature>
<organism evidence="4 5">
    <name type="scientific">Leptospira ainlahdjerensis</name>
    <dbReference type="NCBI Taxonomy" id="2810033"/>
    <lineage>
        <taxon>Bacteria</taxon>
        <taxon>Pseudomonadati</taxon>
        <taxon>Spirochaetota</taxon>
        <taxon>Spirochaetia</taxon>
        <taxon>Leptospirales</taxon>
        <taxon>Leptospiraceae</taxon>
        <taxon>Leptospira</taxon>
    </lineage>
</organism>
<dbReference type="SUPFAM" id="SSF55785">
    <property type="entry name" value="PYP-like sensor domain (PAS domain)"/>
    <property type="match status" value="1"/>
</dbReference>
<feature type="transmembrane region" description="Helical" evidence="2">
    <location>
        <begin position="354"/>
        <end position="377"/>
    </location>
</feature>
<dbReference type="SMART" id="SM00331">
    <property type="entry name" value="PP2C_SIG"/>
    <property type="match status" value="1"/>
</dbReference>
<dbReference type="NCBIfam" id="TIGR00229">
    <property type="entry name" value="sensory_box"/>
    <property type="match status" value="1"/>
</dbReference>
<evidence type="ECO:0000313" key="4">
    <source>
        <dbReference type="EMBL" id="MBM9575875.1"/>
    </source>
</evidence>
<dbReference type="RefSeq" id="WP_205278072.1">
    <property type="nucleotide sequence ID" value="NZ_JAFFPU010000006.1"/>
</dbReference>
<feature type="transmembrane region" description="Helical" evidence="2">
    <location>
        <begin position="383"/>
        <end position="401"/>
    </location>
</feature>
<dbReference type="PROSITE" id="PS50112">
    <property type="entry name" value="PAS"/>
    <property type="match status" value="1"/>
</dbReference>
<dbReference type="SMART" id="SM00091">
    <property type="entry name" value="PAS"/>
    <property type="match status" value="1"/>
</dbReference>
<evidence type="ECO:0000313" key="5">
    <source>
        <dbReference type="Proteomes" id="UP000724686"/>
    </source>
</evidence>
<keyword evidence="5" id="KW-1185">Reference proteome</keyword>
<evidence type="ECO:0000256" key="1">
    <source>
        <dbReference type="ARBA" id="ARBA00022801"/>
    </source>
</evidence>
<evidence type="ECO:0000256" key="2">
    <source>
        <dbReference type="SAM" id="Phobius"/>
    </source>
</evidence>
<dbReference type="SUPFAM" id="SSF49785">
    <property type="entry name" value="Galactose-binding domain-like"/>
    <property type="match status" value="1"/>
</dbReference>
<dbReference type="InterPro" id="IPR008979">
    <property type="entry name" value="Galactose-bd-like_sf"/>
</dbReference>
<dbReference type="InterPro" id="IPR052016">
    <property type="entry name" value="Bact_Sigma-Reg"/>
</dbReference>
<reference evidence="4 5" key="1">
    <citation type="submission" date="2021-02" db="EMBL/GenBank/DDBJ databases">
        <title>Leptospira ainlahdjerensis sp. nov., Leptospira ainazelensis sp. nov., Leptospira abararensis sp. nov. and Leptospira chreensis sp. nov., four new species isolated from water sources in Algeria.</title>
        <authorList>
            <person name="Amara Korba A."/>
            <person name="Kainiu M."/>
            <person name="Vincent A.T."/>
            <person name="Mariet J.-F."/>
            <person name="Veyrier F.J."/>
            <person name="Goarant C."/>
            <person name="Picardeau M."/>
        </authorList>
    </citation>
    <scope>NUCLEOTIDE SEQUENCE [LARGE SCALE GENOMIC DNA]</scope>
    <source>
        <strain evidence="4 5">201903070</strain>
    </source>
</reference>
<dbReference type="Gene3D" id="2.60.120.260">
    <property type="entry name" value="Galactose-binding domain-like"/>
    <property type="match status" value="1"/>
</dbReference>
<dbReference type="InterPro" id="IPR035965">
    <property type="entry name" value="PAS-like_dom_sf"/>
</dbReference>
<keyword evidence="1" id="KW-0378">Hydrolase</keyword>
<keyword evidence="2" id="KW-1133">Transmembrane helix</keyword>
<feature type="transmembrane region" description="Helical" evidence="2">
    <location>
        <begin position="206"/>
        <end position="225"/>
    </location>
</feature>
<comment type="caution">
    <text evidence="4">The sequence shown here is derived from an EMBL/GenBank/DDBJ whole genome shotgun (WGS) entry which is preliminary data.</text>
</comment>
<name>A0ABS2U678_9LEPT</name>
<evidence type="ECO:0000259" key="3">
    <source>
        <dbReference type="PROSITE" id="PS50112"/>
    </source>
</evidence>
<keyword evidence="2" id="KW-0812">Transmembrane</keyword>
<proteinExistence type="predicted"/>
<dbReference type="Proteomes" id="UP000724686">
    <property type="component" value="Unassembled WGS sequence"/>
</dbReference>
<keyword evidence="2" id="KW-0472">Membrane</keyword>
<feature type="transmembrane region" description="Helical" evidence="2">
    <location>
        <begin position="269"/>
        <end position="289"/>
    </location>
</feature>
<dbReference type="CDD" id="cd00130">
    <property type="entry name" value="PAS"/>
    <property type="match status" value="1"/>
</dbReference>
<sequence length="790" mass="90682">MNRLISGKIPHFFFWISISGWILGQVHCKPIQESGPTAKEGVLILSKDLLAKNTVVPLEGEWEFQEGFEKKEAAGYISVPGFWGNSGFPAFKNKAFGTATYKLKVVGLDPGEYAIKFHEIHNAYRVFINGKLLLEFGRPSQNPETEVRRIGKPIVHFRVENQNAPLEIILQISNWFEAVGGIRRTPELGNFETILNTDKTKRKLDFLTFGALLFFGFSSFFFYLLTKEESSSIYLSLVCATLGLRIFFTEEHYIFEAFPDFPPLLEFRIDQGSLFFLAAVFLSYIHSLFPKEFKTLPYRIFVIPNFFMLGIFWMFQGKPLETLFEAYLIFMFLLILVVFVVMIQAALRRRTGSVVFLISCLLLLIGALNDTLSRLGLIPTPYIVPYTFLLFIAFQSVLISIRYRSLLKFTDSLNRELQVKFRAISASIQEAILVSDVSGKILFWNEGAVKIFGWEGEEILDSPLERILPERIRNKHKKAFRRFFASGRKNNPSQTIELIGLKKDNTEFSLELSLTHWILEKERYIGLIIRDVTQRKNLESQRDRALNLLQSDLHTAEKLQKSMFPSPHTQDWPFVWSVLYLPMGPIGGDLYDIRKTKNGSWRFFIADATGHGTQAALLTMAIKADYDTVEETDSQPGIILEQLNQKIHPMFHNLNSLFTAFILDWDPDSGRIHYASGGHPEQIILADNTKVVLPKTGPILGLKSSAKFQTRSYRFDSPFRLFLFSDGAFEVFDKNLMQLYGEERFHSYLHENSRTPISEILDSHLKSLYHFRESRELTDDLTLLAITLGE</sequence>
<dbReference type="Gene3D" id="3.30.450.20">
    <property type="entry name" value="PAS domain"/>
    <property type="match status" value="1"/>
</dbReference>
<dbReference type="EMBL" id="JAFFPU010000006">
    <property type="protein sequence ID" value="MBM9575875.1"/>
    <property type="molecule type" value="Genomic_DNA"/>
</dbReference>
<dbReference type="InterPro" id="IPR000014">
    <property type="entry name" value="PAS"/>
</dbReference>
<feature type="transmembrane region" description="Helical" evidence="2">
    <location>
        <begin position="327"/>
        <end position="347"/>
    </location>
</feature>
<dbReference type="InterPro" id="IPR001932">
    <property type="entry name" value="PPM-type_phosphatase-like_dom"/>
</dbReference>